<keyword evidence="3" id="KW-0274">FAD</keyword>
<dbReference type="KEGG" id="tcn:H9L16_13865"/>
<keyword evidence="8" id="KW-1185">Reference proteome</keyword>
<evidence type="ECO:0000259" key="5">
    <source>
        <dbReference type="Pfam" id="PF03486"/>
    </source>
</evidence>
<evidence type="ECO:0000313" key="7">
    <source>
        <dbReference type="EMBL" id="QNN69723.1"/>
    </source>
</evidence>
<dbReference type="InterPro" id="IPR023166">
    <property type="entry name" value="BaiN-like_dom_sf"/>
</dbReference>
<feature type="region of interest" description="Disordered" evidence="4">
    <location>
        <begin position="25"/>
        <end position="46"/>
    </location>
</feature>
<protein>
    <submittedName>
        <fullName evidence="7">NAD(P)/FAD-dependent oxidoreductase</fullName>
    </submittedName>
</protein>
<dbReference type="Pfam" id="PF22780">
    <property type="entry name" value="HI0933_like_1st"/>
    <property type="match status" value="1"/>
</dbReference>
<feature type="domain" description="RsdA/BaiN/AoA(So)-like insert" evidence="6">
    <location>
        <begin position="237"/>
        <end position="386"/>
    </location>
</feature>
<gene>
    <name evidence="7" type="ORF">H9L16_13865</name>
</gene>
<organism evidence="7 8">
    <name type="scientific">Thermomonas carbonis</name>
    <dbReference type="NCBI Taxonomy" id="1463158"/>
    <lineage>
        <taxon>Bacteria</taxon>
        <taxon>Pseudomonadati</taxon>
        <taxon>Pseudomonadota</taxon>
        <taxon>Gammaproteobacteria</taxon>
        <taxon>Lysobacterales</taxon>
        <taxon>Lysobacteraceae</taxon>
        <taxon>Thermomonas</taxon>
    </lineage>
</organism>
<dbReference type="PRINTS" id="PR00368">
    <property type="entry name" value="FADPNR"/>
</dbReference>
<dbReference type="SUPFAM" id="SSF51905">
    <property type="entry name" value="FAD/NAD(P)-binding domain"/>
    <property type="match status" value="1"/>
</dbReference>
<dbReference type="Gene3D" id="3.50.50.60">
    <property type="entry name" value="FAD/NAD(P)-binding domain"/>
    <property type="match status" value="1"/>
</dbReference>
<sequence>MRSARRRSGTSPRCSSRRTRCSTISSTWSAGRSGATPCPRANGPERVTEKAHDAIVIGAGAAGLMAAITAAQRGLRVLVVDHANKVGKKILMSGGGRCNFTNTGTTPAQYLSANPHFCKSALARYTPWHFIELVERHRIAYHEKELGQLFCDESSKLIVKMLLDECATAGVEVRTQCTIERVEHLDDGSFRLHTAQGRLVTPSLVIASGGLSIPSMGASGFGYTLAKQFGHEVLPTRAGLVPLTLTGKHAERLQDLAGVSLPVEARCNDTSFRNFMLVTHRGISGPSILQVSSYWQPGDDLRLDLLPGIDAEAQLREWQATRRDAELKTLLAEVLPKRFAQRLCEHWIASKPLRQYTPPELRGIADLLSSWPLIASGTEGYRTAEVTLGGVDSDGLSSTTMMSRHVPGLYFIGEVVDVTGWLGGYNFQWAWASGHAAGTALAA</sequence>
<dbReference type="InterPro" id="IPR004792">
    <property type="entry name" value="BaiN-like"/>
</dbReference>
<dbReference type="Gene3D" id="2.40.30.10">
    <property type="entry name" value="Translation factors"/>
    <property type="match status" value="1"/>
</dbReference>
<dbReference type="InterPro" id="IPR036188">
    <property type="entry name" value="FAD/NAD-bd_sf"/>
</dbReference>
<dbReference type="SUPFAM" id="SSF160996">
    <property type="entry name" value="HI0933 insert domain-like"/>
    <property type="match status" value="1"/>
</dbReference>
<dbReference type="EMBL" id="CP060719">
    <property type="protein sequence ID" value="QNN69723.1"/>
    <property type="molecule type" value="Genomic_DNA"/>
</dbReference>
<feature type="region of interest" description="Disordered" evidence="4">
    <location>
        <begin position="1"/>
        <end position="20"/>
    </location>
</feature>
<dbReference type="PRINTS" id="PR00411">
    <property type="entry name" value="PNDRDTASEI"/>
</dbReference>
<dbReference type="PANTHER" id="PTHR42887:SF2">
    <property type="entry name" value="OS12G0638800 PROTEIN"/>
    <property type="match status" value="1"/>
</dbReference>
<dbReference type="Gene3D" id="1.10.8.260">
    <property type="entry name" value="HI0933 insert domain-like"/>
    <property type="match status" value="1"/>
</dbReference>
<proteinExistence type="predicted"/>
<dbReference type="Proteomes" id="UP000515804">
    <property type="component" value="Chromosome"/>
</dbReference>
<name>A0A7G9SPE8_9GAMM</name>
<dbReference type="PANTHER" id="PTHR42887">
    <property type="entry name" value="OS12G0638800 PROTEIN"/>
    <property type="match status" value="1"/>
</dbReference>
<evidence type="ECO:0000256" key="2">
    <source>
        <dbReference type="ARBA" id="ARBA00022630"/>
    </source>
</evidence>
<dbReference type="AlphaFoldDB" id="A0A7G9SPE8"/>
<keyword evidence="2" id="KW-0285">Flavoprotein</keyword>
<dbReference type="Pfam" id="PF03486">
    <property type="entry name" value="HI0933_like"/>
    <property type="match status" value="1"/>
</dbReference>
<dbReference type="InterPro" id="IPR055178">
    <property type="entry name" value="RsdA/BaiN/AoA(So)-like_dom"/>
</dbReference>
<dbReference type="NCBIfam" id="TIGR00275">
    <property type="entry name" value="aminoacetone oxidase family FAD-binding enzyme"/>
    <property type="match status" value="1"/>
</dbReference>
<evidence type="ECO:0000256" key="3">
    <source>
        <dbReference type="ARBA" id="ARBA00022827"/>
    </source>
</evidence>
<feature type="domain" description="RsdA/BaiN/AoA(So)-like Rossmann fold-like" evidence="5">
    <location>
        <begin position="53"/>
        <end position="439"/>
    </location>
</feature>
<comment type="cofactor">
    <cofactor evidence="1">
        <name>FAD</name>
        <dbReference type="ChEBI" id="CHEBI:57692"/>
    </cofactor>
</comment>
<evidence type="ECO:0000256" key="1">
    <source>
        <dbReference type="ARBA" id="ARBA00001974"/>
    </source>
</evidence>
<evidence type="ECO:0000313" key="8">
    <source>
        <dbReference type="Proteomes" id="UP000515804"/>
    </source>
</evidence>
<evidence type="ECO:0000259" key="6">
    <source>
        <dbReference type="Pfam" id="PF22780"/>
    </source>
</evidence>
<evidence type="ECO:0000256" key="4">
    <source>
        <dbReference type="SAM" id="MobiDB-lite"/>
    </source>
</evidence>
<dbReference type="InterPro" id="IPR057661">
    <property type="entry name" value="RsdA/BaiN/AoA(So)_Rossmann"/>
</dbReference>
<accession>A0A7G9SPE8</accession>
<reference evidence="7 8" key="1">
    <citation type="submission" date="2020-08" db="EMBL/GenBank/DDBJ databases">
        <title>Genome sequence of Thermomonas carbonis KCTC 42013T.</title>
        <authorList>
            <person name="Hyun D.-W."/>
            <person name="Bae J.-W."/>
        </authorList>
    </citation>
    <scope>NUCLEOTIDE SEQUENCE [LARGE SCALE GENOMIC DNA]</scope>
    <source>
        <strain evidence="7 8">KCTC 42013</strain>
    </source>
</reference>